<keyword evidence="5" id="KW-0442">Lipid degradation</keyword>
<evidence type="ECO:0000256" key="1">
    <source>
        <dbReference type="ARBA" id="ARBA00000798"/>
    </source>
</evidence>
<evidence type="ECO:0000256" key="2">
    <source>
        <dbReference type="ARBA" id="ARBA00008664"/>
    </source>
</evidence>
<dbReference type="Gene3D" id="3.30.870.10">
    <property type="entry name" value="Endonuclease Chain A"/>
    <property type="match status" value="2"/>
</dbReference>
<dbReference type="GO" id="GO:0004630">
    <property type="term" value="F:phospholipase D activity"/>
    <property type="evidence" value="ECO:0007669"/>
    <property type="project" value="UniProtKB-EC"/>
</dbReference>
<evidence type="ECO:0000256" key="4">
    <source>
        <dbReference type="ARBA" id="ARBA00022801"/>
    </source>
</evidence>
<dbReference type="EC" id="3.1.4.4" evidence="3"/>
<dbReference type="EMBL" id="LGCL01000007">
    <property type="protein sequence ID" value="KPL80065.1"/>
    <property type="molecule type" value="Genomic_DNA"/>
</dbReference>
<dbReference type="PANTHER" id="PTHR43856">
    <property type="entry name" value="CARDIOLIPIN HYDROLASE"/>
    <property type="match status" value="1"/>
</dbReference>
<dbReference type="STRING" id="1134406.ADN00_01985"/>
<dbReference type="GO" id="GO:0016891">
    <property type="term" value="F:RNA endonuclease activity producing 5'-phosphomonoesters, hydrolytic mechanism"/>
    <property type="evidence" value="ECO:0007669"/>
    <property type="project" value="TreeGrafter"/>
</dbReference>
<dbReference type="SUPFAM" id="SSF56024">
    <property type="entry name" value="Phospholipase D/nuclease"/>
    <property type="match status" value="2"/>
</dbReference>
<accession>A0A0P6Y4M6</accession>
<dbReference type="CDD" id="cd09170">
    <property type="entry name" value="PLDc_Nuc"/>
    <property type="match status" value="1"/>
</dbReference>
<dbReference type="InterPro" id="IPR025202">
    <property type="entry name" value="PLD-like_dom"/>
</dbReference>
<dbReference type="GO" id="GO:0016042">
    <property type="term" value="P:lipid catabolic process"/>
    <property type="evidence" value="ECO:0007669"/>
    <property type="project" value="UniProtKB-KW"/>
</dbReference>
<sequence length="355" mass="38585">MKQPTRPIFLTILLLFAAALTLAACRTSVPLPAPTFTALPPSVDLYFTHACTPAQQPDAPAPLDALVQAVNAAQEQVDMAIYNLSYPPLVDALIAAHERGVLVRLVVENENRSRSGPAALQDAGISVRADSPDGLMHNKFAVIDAADVWTGSMNFTANSNDEDANHLIHFHSTQLAQIFTAEFEEMFTQNRFGANSPRGDEMQGFIFDGVQVEVLFAPDDQPEERVIELIGSARQSVEMLAYSFTSDPIGNALLSKARDGVRVRVVQDAEQVTGTGSEYKYLSDSGLDIRLDACDGLMHHKVIILDGNTVVIGSYNFTKSANTRNDETLLVIRAPHLAAAFQQEFEALYAAAVTH</sequence>
<feature type="domain" description="PLD phosphodiesterase" evidence="8">
    <location>
        <begin position="294"/>
        <end position="321"/>
    </location>
</feature>
<name>A0A0P6Y4M6_9CHLR</name>
<comment type="catalytic activity">
    <reaction evidence="1">
        <text>a 1,2-diacyl-sn-glycero-3-phosphocholine + H2O = a 1,2-diacyl-sn-glycero-3-phosphate + choline + H(+)</text>
        <dbReference type="Rhea" id="RHEA:14445"/>
        <dbReference type="ChEBI" id="CHEBI:15354"/>
        <dbReference type="ChEBI" id="CHEBI:15377"/>
        <dbReference type="ChEBI" id="CHEBI:15378"/>
        <dbReference type="ChEBI" id="CHEBI:57643"/>
        <dbReference type="ChEBI" id="CHEBI:58608"/>
        <dbReference type="EC" id="3.1.4.4"/>
    </reaction>
</comment>
<proteinExistence type="inferred from homology"/>
<feature type="chain" id="PRO_5006133365" description="phospholipase D" evidence="7">
    <location>
        <begin position="24"/>
        <end position="355"/>
    </location>
</feature>
<dbReference type="AlphaFoldDB" id="A0A0P6Y4M6"/>
<keyword evidence="6" id="KW-0443">Lipid metabolism</keyword>
<feature type="signal peptide" evidence="7">
    <location>
        <begin position="1"/>
        <end position="23"/>
    </location>
</feature>
<evidence type="ECO:0000256" key="3">
    <source>
        <dbReference type="ARBA" id="ARBA00012027"/>
    </source>
</evidence>
<dbReference type="InterPro" id="IPR001736">
    <property type="entry name" value="PLipase_D/transphosphatidylase"/>
</dbReference>
<comment type="similarity">
    <text evidence="2">Belongs to the phospholipase D family.</text>
</comment>
<feature type="domain" description="PLD phosphodiesterase" evidence="8">
    <location>
        <begin position="132"/>
        <end position="159"/>
    </location>
</feature>
<evidence type="ECO:0000259" key="8">
    <source>
        <dbReference type="PROSITE" id="PS50035"/>
    </source>
</evidence>
<keyword evidence="7" id="KW-0732">Signal</keyword>
<organism evidence="9 10">
    <name type="scientific">Ornatilinea apprima</name>
    <dbReference type="NCBI Taxonomy" id="1134406"/>
    <lineage>
        <taxon>Bacteria</taxon>
        <taxon>Bacillati</taxon>
        <taxon>Chloroflexota</taxon>
        <taxon>Anaerolineae</taxon>
        <taxon>Anaerolineales</taxon>
        <taxon>Anaerolineaceae</taxon>
        <taxon>Ornatilinea</taxon>
    </lineage>
</organism>
<evidence type="ECO:0000256" key="7">
    <source>
        <dbReference type="SAM" id="SignalP"/>
    </source>
</evidence>
<dbReference type="OrthoDB" id="155099at2"/>
<protein>
    <recommendedName>
        <fullName evidence="3">phospholipase D</fullName>
        <ecNumber evidence="3">3.1.4.4</ecNumber>
    </recommendedName>
</protein>
<evidence type="ECO:0000313" key="9">
    <source>
        <dbReference type="EMBL" id="KPL80065.1"/>
    </source>
</evidence>
<dbReference type="InterPro" id="IPR051406">
    <property type="entry name" value="PLD_domain"/>
</dbReference>
<dbReference type="RefSeq" id="WP_075061288.1">
    <property type="nucleotide sequence ID" value="NZ_LGCL01000007.1"/>
</dbReference>
<comment type="caution">
    <text evidence="9">The sequence shown here is derived from an EMBL/GenBank/DDBJ whole genome shotgun (WGS) entry which is preliminary data.</text>
</comment>
<evidence type="ECO:0000313" key="10">
    <source>
        <dbReference type="Proteomes" id="UP000050417"/>
    </source>
</evidence>
<reference evidence="9 10" key="1">
    <citation type="submission" date="2015-07" db="EMBL/GenBank/DDBJ databases">
        <title>Genome sequence of Ornatilinea apprima DSM 23815.</title>
        <authorList>
            <person name="Hemp J."/>
            <person name="Ward L.M."/>
            <person name="Pace L.A."/>
            <person name="Fischer W.W."/>
        </authorList>
    </citation>
    <scope>NUCLEOTIDE SEQUENCE [LARGE SCALE GENOMIC DNA]</scope>
    <source>
        <strain evidence="9 10">P3M-1</strain>
    </source>
</reference>
<keyword evidence="10" id="KW-1185">Reference proteome</keyword>
<dbReference type="PANTHER" id="PTHR43856:SF1">
    <property type="entry name" value="MITOCHONDRIAL CARDIOLIPIN HYDROLASE"/>
    <property type="match status" value="1"/>
</dbReference>
<dbReference type="SMART" id="SM00155">
    <property type="entry name" value="PLDc"/>
    <property type="match status" value="2"/>
</dbReference>
<dbReference type="PROSITE" id="PS50035">
    <property type="entry name" value="PLD"/>
    <property type="match status" value="2"/>
</dbReference>
<gene>
    <name evidence="9" type="ORF">ADN00_01985</name>
</gene>
<dbReference type="PROSITE" id="PS51257">
    <property type="entry name" value="PROKAR_LIPOPROTEIN"/>
    <property type="match status" value="1"/>
</dbReference>
<dbReference type="GO" id="GO:0006793">
    <property type="term" value="P:phosphorus metabolic process"/>
    <property type="evidence" value="ECO:0007669"/>
    <property type="project" value="UniProtKB-ARBA"/>
</dbReference>
<keyword evidence="4" id="KW-0378">Hydrolase</keyword>
<dbReference type="Pfam" id="PF13091">
    <property type="entry name" value="PLDc_2"/>
    <property type="match status" value="2"/>
</dbReference>
<dbReference type="Proteomes" id="UP000050417">
    <property type="component" value="Unassembled WGS sequence"/>
</dbReference>
<evidence type="ECO:0000256" key="6">
    <source>
        <dbReference type="ARBA" id="ARBA00023098"/>
    </source>
</evidence>
<evidence type="ECO:0000256" key="5">
    <source>
        <dbReference type="ARBA" id="ARBA00022963"/>
    </source>
</evidence>